<dbReference type="AlphaFoldDB" id="A0A9X0DDE5"/>
<proteinExistence type="predicted"/>
<dbReference type="EMBL" id="JAPEIS010000016">
    <property type="protein sequence ID" value="KAJ8058395.1"/>
    <property type="molecule type" value="Genomic_DNA"/>
</dbReference>
<sequence>MDFSKSDESSIFATGLKIPNGLDIENGWKEYQASVVFTYPTKDVQYQNQNHRFRRANHSVHQTDEEAHHQSIHEFAVQKPPTRNPRMLLHPQLQSTHTHHLLPPKKAVSSFHKHFDTREYQPRYADNPTKVDPWKNRFQARDKIPVSRNDSRNWCQASHFPELETGPRMRGLLYLQMVPDRT</sequence>
<gene>
    <name evidence="1" type="ORF">OCU04_012585</name>
</gene>
<comment type="caution">
    <text evidence="1">The sequence shown here is derived from an EMBL/GenBank/DDBJ whole genome shotgun (WGS) entry which is preliminary data.</text>
</comment>
<protein>
    <submittedName>
        <fullName evidence="1">Uncharacterized protein</fullName>
    </submittedName>
</protein>
<keyword evidence="2" id="KW-1185">Reference proteome</keyword>
<organism evidence="1 2">
    <name type="scientific">Sclerotinia nivalis</name>
    <dbReference type="NCBI Taxonomy" id="352851"/>
    <lineage>
        <taxon>Eukaryota</taxon>
        <taxon>Fungi</taxon>
        <taxon>Dikarya</taxon>
        <taxon>Ascomycota</taxon>
        <taxon>Pezizomycotina</taxon>
        <taxon>Leotiomycetes</taxon>
        <taxon>Helotiales</taxon>
        <taxon>Sclerotiniaceae</taxon>
        <taxon>Sclerotinia</taxon>
    </lineage>
</organism>
<name>A0A9X0DDE5_9HELO</name>
<evidence type="ECO:0000313" key="2">
    <source>
        <dbReference type="Proteomes" id="UP001152300"/>
    </source>
</evidence>
<dbReference type="Proteomes" id="UP001152300">
    <property type="component" value="Unassembled WGS sequence"/>
</dbReference>
<reference evidence="1" key="1">
    <citation type="submission" date="2022-11" db="EMBL/GenBank/DDBJ databases">
        <title>Genome Resource of Sclerotinia nivalis Strain SnTB1, a Plant Pathogen Isolated from American Ginseng.</title>
        <authorList>
            <person name="Fan S."/>
        </authorList>
    </citation>
    <scope>NUCLEOTIDE SEQUENCE</scope>
    <source>
        <strain evidence="1">SnTB1</strain>
    </source>
</reference>
<evidence type="ECO:0000313" key="1">
    <source>
        <dbReference type="EMBL" id="KAJ8058395.1"/>
    </source>
</evidence>
<accession>A0A9X0DDE5</accession>